<evidence type="ECO:0000256" key="1">
    <source>
        <dbReference type="ARBA" id="ARBA00004141"/>
    </source>
</evidence>
<feature type="transmembrane region" description="Helical" evidence="6">
    <location>
        <begin position="88"/>
        <end position="107"/>
    </location>
</feature>
<keyword evidence="3 6" id="KW-1133">Transmembrane helix</keyword>
<dbReference type="Proteomes" id="UP000053237">
    <property type="component" value="Unassembled WGS sequence"/>
</dbReference>
<keyword evidence="8" id="KW-1185">Reference proteome</keyword>
<evidence type="ECO:0000256" key="6">
    <source>
        <dbReference type="SAM" id="Phobius"/>
    </source>
</evidence>
<evidence type="ECO:0000313" key="7">
    <source>
        <dbReference type="EMBL" id="CCI44930.1"/>
    </source>
</evidence>
<organism evidence="7 8">
    <name type="scientific">Albugo candida</name>
    <dbReference type="NCBI Taxonomy" id="65357"/>
    <lineage>
        <taxon>Eukaryota</taxon>
        <taxon>Sar</taxon>
        <taxon>Stramenopiles</taxon>
        <taxon>Oomycota</taxon>
        <taxon>Peronosporomycetes</taxon>
        <taxon>Albuginales</taxon>
        <taxon>Albuginaceae</taxon>
        <taxon>Albugo</taxon>
    </lineage>
</organism>
<dbReference type="InterPro" id="IPR013714">
    <property type="entry name" value="Golgi_TVP15"/>
</dbReference>
<gene>
    <name evidence="7" type="ORF">BN9_057540</name>
</gene>
<dbReference type="PANTHER" id="PTHR38894">
    <property type="entry name" value="TRANSMEMBRANE PROTEIN"/>
    <property type="match status" value="1"/>
</dbReference>
<dbReference type="EMBL" id="CAIX01000082">
    <property type="protein sequence ID" value="CCI44930.1"/>
    <property type="molecule type" value="Genomic_DNA"/>
</dbReference>
<feature type="transmembrane region" description="Helical" evidence="6">
    <location>
        <begin position="113"/>
        <end position="132"/>
    </location>
</feature>
<dbReference type="InParanoid" id="A0A024GEL1"/>
<accession>A0A024GEL1</accession>
<evidence type="ECO:0000256" key="5">
    <source>
        <dbReference type="SAM" id="MobiDB-lite"/>
    </source>
</evidence>
<evidence type="ECO:0000256" key="2">
    <source>
        <dbReference type="ARBA" id="ARBA00022692"/>
    </source>
</evidence>
<comment type="caution">
    <text evidence="7">The sequence shown here is derived from an EMBL/GenBank/DDBJ whole genome shotgun (WGS) entry which is preliminary data.</text>
</comment>
<proteinExistence type="predicted"/>
<keyword evidence="2 6" id="KW-0812">Transmembrane</keyword>
<protein>
    <submittedName>
        <fullName evidence="7">Uncharacterized protein</fullName>
    </submittedName>
</protein>
<evidence type="ECO:0000256" key="4">
    <source>
        <dbReference type="ARBA" id="ARBA00023136"/>
    </source>
</evidence>
<dbReference type="AlphaFoldDB" id="A0A024GEL1"/>
<reference evidence="7 8" key="1">
    <citation type="submission" date="2012-05" db="EMBL/GenBank/DDBJ databases">
        <title>Recombination and specialization in a pathogen metapopulation.</title>
        <authorList>
            <person name="Gardiner A."/>
            <person name="Kemen E."/>
            <person name="Schultz-Larsen T."/>
            <person name="MacLean D."/>
            <person name="Van Oosterhout C."/>
            <person name="Jones J.D.G."/>
        </authorList>
    </citation>
    <scope>NUCLEOTIDE SEQUENCE [LARGE SCALE GENOMIC DNA]</scope>
    <source>
        <strain evidence="7 8">Ac Nc2</strain>
    </source>
</reference>
<dbReference type="Pfam" id="PF08507">
    <property type="entry name" value="COPI_assoc"/>
    <property type="match status" value="1"/>
</dbReference>
<feature type="region of interest" description="Disordered" evidence="5">
    <location>
        <begin position="1"/>
        <end position="52"/>
    </location>
</feature>
<feature type="transmembrane region" description="Helical" evidence="6">
    <location>
        <begin position="153"/>
        <end position="170"/>
    </location>
</feature>
<comment type="subcellular location">
    <subcellularLocation>
        <location evidence="1">Membrane</location>
        <topology evidence="1">Multi-pass membrane protein</topology>
    </subcellularLocation>
</comment>
<dbReference type="PANTHER" id="PTHR38894:SF1">
    <property type="entry name" value="TRANSMEMBRANE PROTEIN"/>
    <property type="match status" value="1"/>
</dbReference>
<dbReference type="OrthoDB" id="71694at2759"/>
<evidence type="ECO:0000256" key="3">
    <source>
        <dbReference type="ARBA" id="ARBA00022989"/>
    </source>
</evidence>
<name>A0A024GEL1_9STRA</name>
<sequence length="274" mass="30810">MSREPECYSHPFESVENELMEPLNPKTSDQMSDNGDRASKSQGDKSFQTRPPPLPLPNVAILSSIMDLSWLERMKNISVMELVRFSRYINVVLSSFQALAGFLGLFDLAKLDITSFLVSIYTIILAMLLLAFECRFSSMDPWIRSHFGFLFSYRGRTAFLFFVGFMTFGIDSPFAFFIAILMTMHAALNAIMIFSHPEFRRGSLTPNMDPSRSYTQMSDLASETLARNPELVNKAGTALFQHAKENPELAVKIGQHYVANAGKYVPPSTTVANQ</sequence>
<keyword evidence="4 6" id="KW-0472">Membrane</keyword>
<dbReference type="GO" id="GO:0016020">
    <property type="term" value="C:membrane"/>
    <property type="evidence" value="ECO:0007669"/>
    <property type="project" value="UniProtKB-SubCell"/>
</dbReference>
<evidence type="ECO:0000313" key="8">
    <source>
        <dbReference type="Proteomes" id="UP000053237"/>
    </source>
</evidence>
<feature type="compositionally biased region" description="Basic and acidic residues" evidence="5">
    <location>
        <begin position="34"/>
        <end position="43"/>
    </location>
</feature>